<dbReference type="PANTHER" id="PTHR43580">
    <property type="entry name" value="OXIDOREDUCTASE GLYR1-RELATED"/>
    <property type="match status" value="1"/>
</dbReference>
<gene>
    <name evidence="3" type="ORF">JO391_04960</name>
</gene>
<dbReference type="SUPFAM" id="SSF51735">
    <property type="entry name" value="NAD(P)-binding Rossmann-fold domains"/>
    <property type="match status" value="1"/>
</dbReference>
<dbReference type="InterPro" id="IPR051265">
    <property type="entry name" value="HIBADH-related_NP60_sf"/>
</dbReference>
<dbReference type="GO" id="GO:0016491">
    <property type="term" value="F:oxidoreductase activity"/>
    <property type="evidence" value="ECO:0007669"/>
    <property type="project" value="UniProtKB-KW"/>
</dbReference>
<feature type="domain" description="6-phosphogluconate dehydrogenase NADP-binding" evidence="2">
    <location>
        <begin position="2"/>
        <end position="154"/>
    </location>
</feature>
<dbReference type="Gene3D" id="1.10.1040.10">
    <property type="entry name" value="N-(1-d-carboxylethyl)-l-norvaline Dehydrogenase, domain 2"/>
    <property type="match status" value="1"/>
</dbReference>
<dbReference type="EMBL" id="CP069370">
    <property type="protein sequence ID" value="QYZ70866.1"/>
    <property type="molecule type" value="Genomic_DNA"/>
</dbReference>
<name>A0A8G0ZXT1_9RHOB</name>
<evidence type="ECO:0000259" key="2">
    <source>
        <dbReference type="Pfam" id="PF03446"/>
    </source>
</evidence>
<dbReference type="InterPro" id="IPR013328">
    <property type="entry name" value="6PGD_dom2"/>
</dbReference>
<dbReference type="InterPro" id="IPR006115">
    <property type="entry name" value="6PGDH_NADP-bd"/>
</dbReference>
<proteinExistence type="predicted"/>
<accession>A0A8G0ZXT1</accession>
<dbReference type="RefSeq" id="WP_220663083.1">
    <property type="nucleotide sequence ID" value="NZ_CP069370.1"/>
</dbReference>
<dbReference type="KEGG" id="nsm:JO391_04960"/>
<dbReference type="InterPro" id="IPR015815">
    <property type="entry name" value="HIBADH-related"/>
</dbReference>
<keyword evidence="4" id="KW-1185">Reference proteome</keyword>
<organism evidence="3 4">
    <name type="scientific">Neotabrizicola shimadae</name>
    <dbReference type="NCBI Taxonomy" id="2807096"/>
    <lineage>
        <taxon>Bacteria</taxon>
        <taxon>Pseudomonadati</taxon>
        <taxon>Pseudomonadota</taxon>
        <taxon>Alphaproteobacteria</taxon>
        <taxon>Rhodobacterales</taxon>
        <taxon>Paracoccaceae</taxon>
        <taxon>Neotabrizicola</taxon>
    </lineage>
</organism>
<dbReference type="Gene3D" id="3.40.50.720">
    <property type="entry name" value="NAD(P)-binding Rossmann-like Domain"/>
    <property type="match status" value="1"/>
</dbReference>
<keyword evidence="1" id="KW-0560">Oxidoreductase</keyword>
<evidence type="ECO:0000313" key="3">
    <source>
        <dbReference type="EMBL" id="QYZ70866.1"/>
    </source>
</evidence>
<dbReference type="InterPro" id="IPR036291">
    <property type="entry name" value="NAD(P)-bd_dom_sf"/>
</dbReference>
<dbReference type="Pfam" id="PF03446">
    <property type="entry name" value="NAD_binding_2"/>
    <property type="match status" value="1"/>
</dbReference>
<sequence>MQISVLGTGAIGSAFAEAFLKAGHQVTVYNRSADKVARLVALGATHVATPAAAMTAGGVVLVAVTDGKALKAVLDGIPAAALSGAKILNASTTRVVEIAEIAADLAGKGADLAEVSVNVGPDQIREGQGMYLLGASETDTGLWTGLLTGIGSVVHRAGEVGDASRAELPLLMSYLFGLVAAAHVAAVVARDRTPDDILATYVYPALPAAQYAVPQMMARAYADASASVDAFRALADNAVADFAAMGYPTDVLEAMAAMFARASAAGFGGKDGSAVFESLLVAQAPAPLEG</sequence>
<evidence type="ECO:0000256" key="1">
    <source>
        <dbReference type="ARBA" id="ARBA00023002"/>
    </source>
</evidence>
<dbReference type="PIRSF" id="PIRSF000103">
    <property type="entry name" value="HIBADH"/>
    <property type="match status" value="1"/>
</dbReference>
<dbReference type="GO" id="GO:0050661">
    <property type="term" value="F:NADP binding"/>
    <property type="evidence" value="ECO:0007669"/>
    <property type="project" value="InterPro"/>
</dbReference>
<dbReference type="PANTHER" id="PTHR43580:SF2">
    <property type="entry name" value="CYTOKINE-LIKE NUCLEAR FACTOR N-PAC"/>
    <property type="match status" value="1"/>
</dbReference>
<reference evidence="3" key="1">
    <citation type="submission" date="2021-02" db="EMBL/GenBank/DDBJ databases">
        <title>Rhodobacter shimadae sp. nov., an aerobic anoxygenic phototrophic bacterium isolated from a hot spring.</title>
        <authorList>
            <person name="Muramatsu S."/>
            <person name="Haruta S."/>
            <person name="Hirose S."/>
            <person name="Hanada S."/>
        </authorList>
    </citation>
    <scope>NUCLEOTIDE SEQUENCE</scope>
    <source>
        <strain evidence="3">N10</strain>
    </source>
</reference>
<dbReference type="AlphaFoldDB" id="A0A8G0ZXT1"/>
<dbReference type="Proteomes" id="UP000826300">
    <property type="component" value="Chromosome"/>
</dbReference>
<protein>
    <submittedName>
        <fullName evidence="3">NAD(P)-dependent oxidoreductase</fullName>
    </submittedName>
</protein>
<evidence type="ECO:0000313" key="4">
    <source>
        <dbReference type="Proteomes" id="UP000826300"/>
    </source>
</evidence>